<dbReference type="GO" id="GO:0005789">
    <property type="term" value="C:endoplasmic reticulum membrane"/>
    <property type="evidence" value="ECO:0007669"/>
    <property type="project" value="UniProtKB-SubCell"/>
</dbReference>
<dbReference type="EMBL" id="QLNQ01000027">
    <property type="protein sequence ID" value="RCK59501.1"/>
    <property type="molecule type" value="Genomic_DNA"/>
</dbReference>
<comment type="caution">
    <text evidence="11">The sequence shown here is derived from an EMBL/GenBank/DDBJ whole genome shotgun (WGS) entry which is preliminary data.</text>
</comment>
<proteinExistence type="inferred from homology"/>
<evidence type="ECO:0000256" key="8">
    <source>
        <dbReference type="ARBA" id="ARBA00044793"/>
    </source>
</evidence>
<keyword evidence="6 10" id="KW-1133">Transmembrane helix</keyword>
<keyword evidence="10" id="KW-0813">Transport</keyword>
<comment type="pathway">
    <text evidence="2">Protein modification; protein glycosylation.</text>
</comment>
<evidence type="ECO:0000256" key="2">
    <source>
        <dbReference type="ARBA" id="ARBA00004922"/>
    </source>
</evidence>
<evidence type="ECO:0000256" key="9">
    <source>
        <dbReference type="ARBA" id="ARBA00045912"/>
    </source>
</evidence>
<feature type="transmembrane region" description="Helical" evidence="10">
    <location>
        <begin position="198"/>
        <end position="221"/>
    </location>
</feature>
<dbReference type="InterPro" id="IPR007594">
    <property type="entry name" value="RFT1"/>
</dbReference>
<organism evidence="11 12">
    <name type="scientific">Candida viswanathii</name>
    <dbReference type="NCBI Taxonomy" id="5486"/>
    <lineage>
        <taxon>Eukaryota</taxon>
        <taxon>Fungi</taxon>
        <taxon>Dikarya</taxon>
        <taxon>Ascomycota</taxon>
        <taxon>Saccharomycotina</taxon>
        <taxon>Pichiomycetes</taxon>
        <taxon>Debaryomycetaceae</taxon>
        <taxon>Candida/Lodderomyces clade</taxon>
        <taxon>Candida</taxon>
    </lineage>
</organism>
<feature type="transmembrane region" description="Helical" evidence="10">
    <location>
        <begin position="341"/>
        <end position="365"/>
    </location>
</feature>
<dbReference type="Pfam" id="PF04506">
    <property type="entry name" value="Rft-1"/>
    <property type="match status" value="1"/>
</dbReference>
<feature type="transmembrane region" description="Helical" evidence="10">
    <location>
        <begin position="167"/>
        <end position="186"/>
    </location>
</feature>
<feature type="transmembrane region" description="Helical" evidence="10">
    <location>
        <begin position="507"/>
        <end position="527"/>
    </location>
</feature>
<evidence type="ECO:0000256" key="1">
    <source>
        <dbReference type="ARBA" id="ARBA00004477"/>
    </source>
</evidence>
<gene>
    <name evidence="11" type="primary">RFT1_0</name>
    <name evidence="11" type="ORF">Cantr_07437</name>
</gene>
<sequence>MSEKKKLSEDTVVNQSARGITNLIFVQVITKLFTFLLNQLIIRYLTPSIIGITTYLDFIYSTVLFFSRESLRLSIQRIQNDSNRDRNKANQKVVNFGRLALIISLPILLVVGYWQANYSMITTTLVQLPFYRLIITLVFLLIVLELVTEPFYCLYQFQLDFGKRSKFEGLAILVKCVVTFVSVMVVRKYAVSQDYFTGAAIGGFALGQFGYSFTLFVCYFVSFKNEYSIKDVSYSLVQVKDDKEVYYFQPDILVLVRGFFVQMIFKQFLTEGDKLLISFLCTIEEQGVYAVIANYGSMVARLLFQPLEESTRLMFTKLLNGAGNDSSKCTQSYRYLKLISIFYFNLSLLILFAGVTNGSFLLKILMGGKASNWADTNIFEVFPQYVVYIPFLAFNGILEALFSCMATTADLQSFSKFMTFITVAILAILYSLIDRLDLRISGLILANIINMSFRIVYCYLQIQRYYLEYGIGISLGNILKYATPSIAVTGVVWAAQLAVVGKYTTSFLQLILSAGMSVVVLLLLLVLERENLKQPLARFIKRKPE</sequence>
<dbReference type="STRING" id="5486.A0A367Y371"/>
<dbReference type="OrthoDB" id="9979195at2759"/>
<feature type="transmembrane region" description="Helical" evidence="10">
    <location>
        <begin position="385"/>
        <end position="402"/>
    </location>
</feature>
<keyword evidence="12" id="KW-1185">Reference proteome</keyword>
<comment type="similarity">
    <text evidence="3 10">Belongs to the RFT1 family.</text>
</comment>
<feature type="transmembrane region" description="Helical" evidence="10">
    <location>
        <begin position="481"/>
        <end position="501"/>
    </location>
</feature>
<evidence type="ECO:0000256" key="5">
    <source>
        <dbReference type="ARBA" id="ARBA00022824"/>
    </source>
</evidence>
<feature type="transmembrane region" description="Helical" evidence="10">
    <location>
        <begin position="48"/>
        <end position="67"/>
    </location>
</feature>
<evidence type="ECO:0000256" key="6">
    <source>
        <dbReference type="ARBA" id="ARBA00022989"/>
    </source>
</evidence>
<name>A0A367Y371_9ASCO</name>
<keyword evidence="5 10" id="KW-0256">Endoplasmic reticulum</keyword>
<dbReference type="GO" id="GO:0034203">
    <property type="term" value="P:glycolipid translocation"/>
    <property type="evidence" value="ECO:0007669"/>
    <property type="project" value="TreeGrafter"/>
</dbReference>
<dbReference type="GO" id="GO:0006488">
    <property type="term" value="P:dolichol-linked oligosaccharide biosynthetic process"/>
    <property type="evidence" value="ECO:0007669"/>
    <property type="project" value="InterPro"/>
</dbReference>
<keyword evidence="7 10" id="KW-0472">Membrane</keyword>
<comment type="subcellular location">
    <subcellularLocation>
        <location evidence="1 10">Endoplasmic reticulum membrane</location>
        <topology evidence="1 10">Multi-pass membrane protein</topology>
    </subcellularLocation>
</comment>
<reference evidence="11 12" key="1">
    <citation type="submission" date="2018-06" db="EMBL/GenBank/DDBJ databases">
        <title>Whole genome sequencing of Candida tropicalis (genome annotated by CSBL at Korea University).</title>
        <authorList>
            <person name="Ahn J."/>
        </authorList>
    </citation>
    <scope>NUCLEOTIDE SEQUENCE [LARGE SCALE GENOMIC DNA]</scope>
    <source>
        <strain evidence="11 12">ATCC 20962</strain>
    </source>
</reference>
<dbReference type="AlphaFoldDB" id="A0A367Y371"/>
<dbReference type="PANTHER" id="PTHR13117:SF5">
    <property type="entry name" value="PROTEIN RFT1 HOMOLOG"/>
    <property type="match status" value="1"/>
</dbReference>
<feature type="transmembrane region" description="Helical" evidence="10">
    <location>
        <begin position="134"/>
        <end position="155"/>
    </location>
</feature>
<feature type="transmembrane region" description="Helical" evidence="10">
    <location>
        <begin position="93"/>
        <end position="114"/>
    </location>
</feature>
<evidence type="ECO:0000256" key="10">
    <source>
        <dbReference type="RuleBase" id="RU365067"/>
    </source>
</evidence>
<comment type="function">
    <text evidence="9 10">Intramembrane glycolipid transporter that operates in the biosynthetic pathway of dolichol-linked oligosaccharides, the glycan precursors employed in protein asparagine (N)-glycosylation. The sequential addition of sugars to dolichol pyrophosphate produces dolichol-linked oligosaccharides containing fourteen sugars, including two GlcNAcs, nine mannoses and three glucoses. Once assembled, the oligosaccharide is transferred from the lipid to nascent proteins by oligosaccharyltransferases. The assembly of dolichol-linked oligosaccharides begins on the cytosolic side of the endoplasmic reticulum membrane and finishes in its lumen. RFT1 could mediate the translocation of the cytosolically oriented intermediate DolPP-GlcNAc2Man5, produced by ALG11, into the ER lumen where dolichol-linked oligosaccharides assembly continues. However, the intramembrane lipid transporter activity could not be confirmed in vitro.</text>
</comment>
<feature type="transmembrane region" description="Helical" evidence="10">
    <location>
        <begin position="439"/>
        <end position="460"/>
    </location>
</feature>
<accession>A0A367Y371</accession>
<dbReference type="PANTHER" id="PTHR13117">
    <property type="entry name" value="ENDOPLASMIC RETICULUM MULTISPAN TRANSMEMBRANE PROTEIN-RELATED"/>
    <property type="match status" value="1"/>
</dbReference>
<dbReference type="Proteomes" id="UP000253472">
    <property type="component" value="Unassembled WGS sequence"/>
</dbReference>
<protein>
    <recommendedName>
        <fullName evidence="8 10">Man(5)GlcNAc(2)-PP-dolichol translocation protein RFT1</fullName>
    </recommendedName>
</protein>
<keyword evidence="4 10" id="KW-0812">Transmembrane</keyword>
<evidence type="ECO:0000256" key="4">
    <source>
        <dbReference type="ARBA" id="ARBA00022692"/>
    </source>
</evidence>
<evidence type="ECO:0000313" key="12">
    <source>
        <dbReference type="Proteomes" id="UP000253472"/>
    </source>
</evidence>
<evidence type="ECO:0000313" key="11">
    <source>
        <dbReference type="EMBL" id="RCK59501.1"/>
    </source>
</evidence>
<evidence type="ECO:0000256" key="7">
    <source>
        <dbReference type="ARBA" id="ARBA00023136"/>
    </source>
</evidence>
<evidence type="ECO:0000256" key="3">
    <source>
        <dbReference type="ARBA" id="ARBA00010288"/>
    </source>
</evidence>
<feature type="transmembrane region" description="Helical" evidence="10">
    <location>
        <begin position="20"/>
        <end position="42"/>
    </location>
</feature>
<feature type="transmembrane region" description="Helical" evidence="10">
    <location>
        <begin position="414"/>
        <end position="433"/>
    </location>
</feature>